<dbReference type="KEGG" id="phu:Phum_PHUM128050"/>
<dbReference type="PROSITE" id="PS50118">
    <property type="entry name" value="HMG_BOX_2"/>
    <property type="match status" value="2"/>
</dbReference>
<evidence type="ECO:0000259" key="4">
    <source>
        <dbReference type="PROSITE" id="PS50118"/>
    </source>
</evidence>
<dbReference type="InterPro" id="IPR009071">
    <property type="entry name" value="HMG_box_dom"/>
</dbReference>
<evidence type="ECO:0000313" key="7">
    <source>
        <dbReference type="Proteomes" id="UP000009046"/>
    </source>
</evidence>
<dbReference type="SMART" id="SM00398">
    <property type="entry name" value="HMG"/>
    <property type="match status" value="2"/>
</dbReference>
<evidence type="ECO:0000313" key="5">
    <source>
        <dbReference type="EMBL" id="EEB11642.1"/>
    </source>
</evidence>
<dbReference type="Pfam" id="PF00505">
    <property type="entry name" value="HMG_box"/>
    <property type="match status" value="2"/>
</dbReference>
<dbReference type="OMA" id="KLTAMEP"/>
<dbReference type="PANTHER" id="PTHR48112:SF22">
    <property type="entry name" value="MITOCHONDRIAL TRANSCRIPTION FACTOR A, ISOFORM B"/>
    <property type="match status" value="1"/>
</dbReference>
<dbReference type="EMBL" id="DS235088">
    <property type="protein sequence ID" value="EEB11642.1"/>
    <property type="molecule type" value="Genomic_DNA"/>
</dbReference>
<dbReference type="PANTHER" id="PTHR48112">
    <property type="entry name" value="HIGH MOBILITY GROUP PROTEIN DSP1"/>
    <property type="match status" value="1"/>
</dbReference>
<feature type="DNA-binding region" description="HMG box" evidence="2">
    <location>
        <begin position="129"/>
        <end position="192"/>
    </location>
</feature>
<proteinExistence type="predicted"/>
<dbReference type="SUPFAM" id="SSF47095">
    <property type="entry name" value="HMG-box"/>
    <property type="match status" value="2"/>
</dbReference>
<gene>
    <name evidence="6" type="primary">8233945</name>
    <name evidence="5" type="ORF">Phum_PHUM128050</name>
</gene>
<dbReference type="InParanoid" id="E0VE36"/>
<dbReference type="AlphaFoldDB" id="E0VE36"/>
<evidence type="ECO:0000256" key="1">
    <source>
        <dbReference type="ARBA" id="ARBA00023125"/>
    </source>
</evidence>
<dbReference type="GO" id="GO:0003677">
    <property type="term" value="F:DNA binding"/>
    <property type="evidence" value="ECO:0007669"/>
    <property type="project" value="UniProtKB-UniRule"/>
</dbReference>
<feature type="coiled-coil region" evidence="3">
    <location>
        <begin position="70"/>
        <end position="121"/>
    </location>
</feature>
<dbReference type="OrthoDB" id="5550281at2759"/>
<protein>
    <submittedName>
        <fullName evidence="5 6">Transcription factor A, putative</fullName>
    </submittedName>
</protein>
<dbReference type="GO" id="GO:0005634">
    <property type="term" value="C:nucleus"/>
    <property type="evidence" value="ECO:0007669"/>
    <property type="project" value="UniProtKB-UniRule"/>
</dbReference>
<accession>E0VE36</accession>
<dbReference type="EMBL" id="AAZO01001497">
    <property type="status" value="NOT_ANNOTATED_CDS"/>
    <property type="molecule type" value="Genomic_DNA"/>
</dbReference>
<reference evidence="6" key="3">
    <citation type="submission" date="2021-02" db="UniProtKB">
        <authorList>
            <consortium name="EnsemblMetazoa"/>
        </authorList>
    </citation>
    <scope>IDENTIFICATION</scope>
    <source>
        <strain evidence="6">USDA</strain>
    </source>
</reference>
<feature type="domain" description="HMG box" evidence="4">
    <location>
        <begin position="129"/>
        <end position="192"/>
    </location>
</feature>
<keyword evidence="3" id="KW-0175">Coiled coil</keyword>
<keyword evidence="1 2" id="KW-0238">DNA-binding</keyword>
<sequence length="212" mass="25232">MSTTRNVSKKVVPAYLNLPEQPKRPVTPFLEFSNKMLKNYASSNLPHSEVRKIISSKWNDISEEEKMALKEEYKKSYAKYKEDLQNYENSLTDEQKKSIEIAEKELKLNQEQKIVKNLREKRSRDLDKPKKPLTSFFKFKQAQKKKDNESILEFSQRIGKMWKSLSDKDKAEFTKNYNNEIKNYNDTLLEWEYKMIKLGNLDVVRSITLKDF</sequence>
<name>E0VE36_PEDHC</name>
<dbReference type="Proteomes" id="UP000009046">
    <property type="component" value="Unassembled WGS sequence"/>
</dbReference>
<dbReference type="EnsemblMetazoa" id="PHUM128050-RA">
    <property type="protein sequence ID" value="PHUM128050-PA"/>
    <property type="gene ID" value="PHUM128050"/>
</dbReference>
<feature type="domain" description="HMG box" evidence="4">
    <location>
        <begin position="22"/>
        <end position="88"/>
    </location>
</feature>
<evidence type="ECO:0000256" key="2">
    <source>
        <dbReference type="PROSITE-ProRule" id="PRU00267"/>
    </source>
</evidence>
<dbReference type="CTD" id="8233945"/>
<dbReference type="InterPro" id="IPR050342">
    <property type="entry name" value="HMGB"/>
</dbReference>
<dbReference type="FunCoup" id="E0VE36">
    <property type="interactions" value="2272"/>
</dbReference>
<keyword evidence="2" id="KW-0539">Nucleus</keyword>
<dbReference type="GeneID" id="8233945"/>
<dbReference type="Gene3D" id="1.10.30.10">
    <property type="entry name" value="High mobility group box domain"/>
    <property type="match status" value="2"/>
</dbReference>
<dbReference type="InterPro" id="IPR036910">
    <property type="entry name" value="HMG_box_dom_sf"/>
</dbReference>
<dbReference type="VEuPathDB" id="VectorBase:PHUM128050"/>
<dbReference type="RefSeq" id="XP_002424380.1">
    <property type="nucleotide sequence ID" value="XM_002424335.1"/>
</dbReference>
<reference evidence="5" key="2">
    <citation type="submission" date="2007-04" db="EMBL/GenBank/DDBJ databases">
        <title>The genome of the human body louse.</title>
        <authorList>
            <consortium name="The Human Body Louse Genome Consortium"/>
            <person name="Kirkness E."/>
            <person name="Walenz B."/>
            <person name="Hass B."/>
            <person name="Bruggner R."/>
            <person name="Strausberg R."/>
        </authorList>
    </citation>
    <scope>NUCLEOTIDE SEQUENCE</scope>
    <source>
        <strain evidence="5">USDA</strain>
    </source>
</reference>
<evidence type="ECO:0000313" key="6">
    <source>
        <dbReference type="EnsemblMetazoa" id="PHUM128050-PA"/>
    </source>
</evidence>
<reference evidence="5" key="1">
    <citation type="submission" date="2007-04" db="EMBL/GenBank/DDBJ databases">
        <title>Annotation of Pediculus humanus corporis strain USDA.</title>
        <authorList>
            <person name="Kirkness E."/>
            <person name="Hannick L."/>
            <person name="Hass B."/>
            <person name="Bruggner R."/>
            <person name="Lawson D."/>
            <person name="Bidwell S."/>
            <person name="Joardar V."/>
            <person name="Caler E."/>
            <person name="Walenz B."/>
            <person name="Inman J."/>
            <person name="Schobel S."/>
            <person name="Galinsky K."/>
            <person name="Amedeo P."/>
            <person name="Strausberg R."/>
        </authorList>
    </citation>
    <scope>NUCLEOTIDE SEQUENCE</scope>
    <source>
        <strain evidence="5">USDA</strain>
    </source>
</reference>
<evidence type="ECO:0000256" key="3">
    <source>
        <dbReference type="SAM" id="Coils"/>
    </source>
</evidence>
<dbReference type="HOGENOM" id="CLU_083132_2_0_1"/>
<dbReference type="eggNOG" id="KOG0381">
    <property type="taxonomic scope" value="Eukaryota"/>
</dbReference>
<dbReference type="GO" id="GO:0006357">
    <property type="term" value="P:regulation of transcription by RNA polymerase II"/>
    <property type="evidence" value="ECO:0007669"/>
    <property type="project" value="TreeGrafter"/>
</dbReference>
<organism>
    <name type="scientific">Pediculus humanus subsp. corporis</name>
    <name type="common">Body louse</name>
    <dbReference type="NCBI Taxonomy" id="121224"/>
    <lineage>
        <taxon>Eukaryota</taxon>
        <taxon>Metazoa</taxon>
        <taxon>Ecdysozoa</taxon>
        <taxon>Arthropoda</taxon>
        <taxon>Hexapoda</taxon>
        <taxon>Insecta</taxon>
        <taxon>Pterygota</taxon>
        <taxon>Neoptera</taxon>
        <taxon>Paraneoptera</taxon>
        <taxon>Psocodea</taxon>
        <taxon>Troctomorpha</taxon>
        <taxon>Phthiraptera</taxon>
        <taxon>Anoplura</taxon>
        <taxon>Pediculidae</taxon>
        <taxon>Pediculus</taxon>
    </lineage>
</organism>
<keyword evidence="7" id="KW-1185">Reference proteome</keyword>
<dbReference type="STRING" id="121224.E0VE36"/>
<feature type="DNA-binding region" description="HMG box" evidence="2">
    <location>
        <begin position="22"/>
        <end position="88"/>
    </location>
</feature>